<dbReference type="InterPro" id="IPR025166">
    <property type="entry name" value="Integrase_DNA_bind_dom"/>
</dbReference>
<evidence type="ECO:0000256" key="1">
    <source>
        <dbReference type="ARBA" id="ARBA00008857"/>
    </source>
</evidence>
<dbReference type="InterPro" id="IPR044068">
    <property type="entry name" value="CB"/>
</dbReference>
<evidence type="ECO:0000256" key="5">
    <source>
        <dbReference type="PROSITE-ProRule" id="PRU01248"/>
    </source>
</evidence>
<dbReference type="InterPro" id="IPR050808">
    <property type="entry name" value="Phage_Integrase"/>
</dbReference>
<dbReference type="Gene3D" id="1.10.150.130">
    <property type="match status" value="1"/>
</dbReference>
<keyword evidence="4" id="KW-0233">DNA recombination</keyword>
<evidence type="ECO:0000259" key="6">
    <source>
        <dbReference type="PROSITE" id="PS51898"/>
    </source>
</evidence>
<evidence type="ECO:0000256" key="2">
    <source>
        <dbReference type="ARBA" id="ARBA00022908"/>
    </source>
</evidence>
<dbReference type="PROSITE" id="PS51900">
    <property type="entry name" value="CB"/>
    <property type="match status" value="1"/>
</dbReference>
<sequence length="422" mass="48754">MTDMQIKAWIRANERFEGRSDGNGLYLSYREKAASPTWRFRYKLAGMSRVMQLGSYSELSLAKAREIAKELAARVALGYDVAAEKQDRKAAAVARREEEKNAIKMIDLANMYFERMILGRWKHPDIVRRRIDKDIAPHLGKMKVEDVKPRHIDEMLQAIVKRGAPSIANDTLRWTRRMFDFAIKRHMIEINPASAFDLNDAGGKELARERWLTRDEIRKLFIAMPLAKGFSVENDLSIRLLLLLCCRKMELCAARWEEFDLDNQVWHLPGERSKTGAPIDIPLPALAIEWLKRLKELAGPSKWVLPARKMQHRMIPHIHEGTLGTALGKVKPHMPDVPPFTIHDLRRTARTHLAELGIDPVVAERCLNHKIKGVEGIYNRHDYFNERQEALNRWANLLDQLEKGENYNVTPIKRPRQKIANS</sequence>
<dbReference type="InterPro" id="IPR002104">
    <property type="entry name" value="Integrase_catalytic"/>
</dbReference>
<evidence type="ECO:0000256" key="4">
    <source>
        <dbReference type="ARBA" id="ARBA00023172"/>
    </source>
</evidence>
<dbReference type="RefSeq" id="WP_272751260.1">
    <property type="nucleotide sequence ID" value="NZ_JAQQLF010000007.1"/>
</dbReference>
<evidence type="ECO:0000313" key="8">
    <source>
        <dbReference type="EMBL" id="MDC7716883.1"/>
    </source>
</evidence>
<accession>A0ABT5IXG4</accession>
<feature type="domain" description="Tyr recombinase" evidence="6">
    <location>
        <begin position="207"/>
        <end position="392"/>
    </location>
</feature>
<organism evidence="8 9">
    <name type="scientific">Vogesella aquatica</name>
    <dbReference type="NCBI Taxonomy" id="2984206"/>
    <lineage>
        <taxon>Bacteria</taxon>
        <taxon>Pseudomonadati</taxon>
        <taxon>Pseudomonadota</taxon>
        <taxon>Betaproteobacteria</taxon>
        <taxon>Neisseriales</taxon>
        <taxon>Chromobacteriaceae</taxon>
        <taxon>Vogesella</taxon>
    </lineage>
</organism>
<dbReference type="SUPFAM" id="SSF56349">
    <property type="entry name" value="DNA breaking-rejoining enzymes"/>
    <property type="match status" value="1"/>
</dbReference>
<dbReference type="EMBL" id="JAQQLF010000007">
    <property type="protein sequence ID" value="MDC7716883.1"/>
    <property type="molecule type" value="Genomic_DNA"/>
</dbReference>
<dbReference type="InterPro" id="IPR011010">
    <property type="entry name" value="DNA_brk_join_enz"/>
</dbReference>
<dbReference type="InterPro" id="IPR013762">
    <property type="entry name" value="Integrase-like_cat_sf"/>
</dbReference>
<dbReference type="Gene3D" id="3.30.160.390">
    <property type="entry name" value="Integrase, DNA-binding domain"/>
    <property type="match status" value="1"/>
</dbReference>
<proteinExistence type="inferred from homology"/>
<keyword evidence="3 5" id="KW-0238">DNA-binding</keyword>
<dbReference type="InterPro" id="IPR010998">
    <property type="entry name" value="Integrase_recombinase_N"/>
</dbReference>
<dbReference type="InterPro" id="IPR053876">
    <property type="entry name" value="Phage_int_M"/>
</dbReference>
<dbReference type="Gene3D" id="1.10.443.10">
    <property type="entry name" value="Intergrase catalytic core"/>
    <property type="match status" value="1"/>
</dbReference>
<dbReference type="Pfam" id="PF22022">
    <property type="entry name" value="Phage_int_M"/>
    <property type="match status" value="1"/>
</dbReference>
<evidence type="ECO:0000256" key="3">
    <source>
        <dbReference type="ARBA" id="ARBA00023125"/>
    </source>
</evidence>
<evidence type="ECO:0000259" key="7">
    <source>
        <dbReference type="PROSITE" id="PS51900"/>
    </source>
</evidence>
<dbReference type="InterPro" id="IPR038488">
    <property type="entry name" value="Integrase_DNA-bd_sf"/>
</dbReference>
<dbReference type="PROSITE" id="PS51898">
    <property type="entry name" value="TYR_RECOMBINASE"/>
    <property type="match status" value="1"/>
</dbReference>
<evidence type="ECO:0000313" key="9">
    <source>
        <dbReference type="Proteomes" id="UP001219956"/>
    </source>
</evidence>
<feature type="domain" description="Core-binding (CB)" evidence="7">
    <location>
        <begin position="103"/>
        <end position="183"/>
    </location>
</feature>
<keyword evidence="2" id="KW-0229">DNA integration</keyword>
<dbReference type="Pfam" id="PF13356">
    <property type="entry name" value="Arm-DNA-bind_3"/>
    <property type="match status" value="1"/>
</dbReference>
<protein>
    <submittedName>
        <fullName evidence="8">Tyrosine-type recombinase/integrase</fullName>
    </submittedName>
</protein>
<dbReference type="Proteomes" id="UP001219956">
    <property type="component" value="Unassembled WGS sequence"/>
</dbReference>
<name>A0ABT5IXG4_9NEIS</name>
<dbReference type="CDD" id="cd00801">
    <property type="entry name" value="INT_P4_C"/>
    <property type="match status" value="1"/>
</dbReference>
<dbReference type="Pfam" id="PF00589">
    <property type="entry name" value="Phage_integrase"/>
    <property type="match status" value="1"/>
</dbReference>
<comment type="similarity">
    <text evidence="1">Belongs to the 'phage' integrase family.</text>
</comment>
<dbReference type="PANTHER" id="PTHR30629">
    <property type="entry name" value="PROPHAGE INTEGRASE"/>
    <property type="match status" value="1"/>
</dbReference>
<gene>
    <name evidence="8" type="ORF">PQU95_06600</name>
</gene>
<dbReference type="PANTHER" id="PTHR30629:SF2">
    <property type="entry name" value="PROPHAGE INTEGRASE INTS-RELATED"/>
    <property type="match status" value="1"/>
</dbReference>
<keyword evidence="9" id="KW-1185">Reference proteome</keyword>
<comment type="caution">
    <text evidence="8">The sequence shown here is derived from an EMBL/GenBank/DDBJ whole genome shotgun (WGS) entry which is preliminary data.</text>
</comment>
<reference evidence="8 9" key="1">
    <citation type="submission" date="2023-01" db="EMBL/GenBank/DDBJ databases">
        <title>Novel species of the genus Vogesella isolated from rivers.</title>
        <authorList>
            <person name="Lu H."/>
        </authorList>
    </citation>
    <scope>NUCLEOTIDE SEQUENCE [LARGE SCALE GENOMIC DNA]</scope>
    <source>
        <strain evidence="8 9">DC21W</strain>
    </source>
</reference>